<name>A0A9P5XEQ9_9AGAR</name>
<dbReference type="InterPro" id="IPR001128">
    <property type="entry name" value="Cyt_P450"/>
</dbReference>
<evidence type="ECO:0000256" key="3">
    <source>
        <dbReference type="ARBA" id="ARBA00010617"/>
    </source>
</evidence>
<dbReference type="Gene3D" id="1.10.630.10">
    <property type="entry name" value="Cytochrome P450"/>
    <property type="match status" value="1"/>
</dbReference>
<evidence type="ECO:0000256" key="6">
    <source>
        <dbReference type="ARBA" id="ARBA00023002"/>
    </source>
</evidence>
<dbReference type="PROSITE" id="PS00086">
    <property type="entry name" value="CYTOCHROME_P450"/>
    <property type="match status" value="1"/>
</dbReference>
<evidence type="ECO:0000256" key="4">
    <source>
        <dbReference type="ARBA" id="ARBA00022617"/>
    </source>
</evidence>
<evidence type="ECO:0000256" key="8">
    <source>
        <dbReference type="ARBA" id="ARBA00023033"/>
    </source>
</evidence>
<dbReference type="PANTHER" id="PTHR46300">
    <property type="entry name" value="P450, PUTATIVE (EUROFUNG)-RELATED-RELATED"/>
    <property type="match status" value="1"/>
</dbReference>
<comment type="caution">
    <text evidence="11">The sequence shown here is derived from an EMBL/GenBank/DDBJ whole genome shotgun (WGS) entry which is preliminary data.</text>
</comment>
<keyword evidence="6 10" id="KW-0560">Oxidoreductase</keyword>
<dbReference type="GO" id="GO:0016705">
    <property type="term" value="F:oxidoreductase activity, acting on paired donors, with incorporation or reduction of molecular oxygen"/>
    <property type="evidence" value="ECO:0007669"/>
    <property type="project" value="InterPro"/>
</dbReference>
<protein>
    <submittedName>
        <fullName evidence="11">Cytochrome P450</fullName>
    </submittedName>
</protein>
<comment type="similarity">
    <text evidence="3 10">Belongs to the cytochrome P450 family.</text>
</comment>
<evidence type="ECO:0000256" key="2">
    <source>
        <dbReference type="ARBA" id="ARBA00005179"/>
    </source>
</evidence>
<keyword evidence="7 9" id="KW-0408">Iron</keyword>
<keyword evidence="4 9" id="KW-0349">Heme</keyword>
<dbReference type="InterPro" id="IPR050364">
    <property type="entry name" value="Cytochrome_P450_fung"/>
</dbReference>
<proteinExistence type="inferred from homology"/>
<accession>A0A9P5XEQ9</accession>
<evidence type="ECO:0000256" key="10">
    <source>
        <dbReference type="RuleBase" id="RU000461"/>
    </source>
</evidence>
<dbReference type="InterPro" id="IPR017972">
    <property type="entry name" value="Cyt_P450_CS"/>
</dbReference>
<organism evidence="11 12">
    <name type="scientific">Macrolepiota fuliginosa MF-IS2</name>
    <dbReference type="NCBI Taxonomy" id="1400762"/>
    <lineage>
        <taxon>Eukaryota</taxon>
        <taxon>Fungi</taxon>
        <taxon>Dikarya</taxon>
        <taxon>Basidiomycota</taxon>
        <taxon>Agaricomycotina</taxon>
        <taxon>Agaricomycetes</taxon>
        <taxon>Agaricomycetidae</taxon>
        <taxon>Agaricales</taxon>
        <taxon>Agaricineae</taxon>
        <taxon>Agaricaceae</taxon>
        <taxon>Macrolepiota</taxon>
    </lineage>
</organism>
<dbReference type="AlphaFoldDB" id="A0A9P5XEQ9"/>
<comment type="pathway">
    <text evidence="2">Secondary metabolite biosynthesis.</text>
</comment>
<reference evidence="11" key="1">
    <citation type="submission" date="2020-11" db="EMBL/GenBank/DDBJ databases">
        <authorList>
            <consortium name="DOE Joint Genome Institute"/>
            <person name="Ahrendt S."/>
            <person name="Riley R."/>
            <person name="Andreopoulos W."/>
            <person name="Labutti K."/>
            <person name="Pangilinan J."/>
            <person name="Ruiz-Duenas F.J."/>
            <person name="Barrasa J.M."/>
            <person name="Sanchez-Garcia M."/>
            <person name="Camarero S."/>
            <person name="Miyauchi S."/>
            <person name="Serrano A."/>
            <person name="Linde D."/>
            <person name="Babiker R."/>
            <person name="Drula E."/>
            <person name="Ayuso-Fernandez I."/>
            <person name="Pacheco R."/>
            <person name="Padilla G."/>
            <person name="Ferreira P."/>
            <person name="Barriuso J."/>
            <person name="Kellner H."/>
            <person name="Castanera R."/>
            <person name="Alfaro M."/>
            <person name="Ramirez L."/>
            <person name="Pisabarro A.G."/>
            <person name="Kuo A."/>
            <person name="Tritt A."/>
            <person name="Lipzen A."/>
            <person name="He G."/>
            <person name="Yan M."/>
            <person name="Ng V."/>
            <person name="Cullen D."/>
            <person name="Martin F."/>
            <person name="Rosso M.-N."/>
            <person name="Henrissat B."/>
            <person name="Hibbett D."/>
            <person name="Martinez A.T."/>
            <person name="Grigoriev I.V."/>
        </authorList>
    </citation>
    <scope>NUCLEOTIDE SEQUENCE</scope>
    <source>
        <strain evidence="11">MF-IS2</strain>
    </source>
</reference>
<feature type="binding site" description="axial binding residue" evidence="9">
    <location>
        <position position="443"/>
    </location>
    <ligand>
        <name>heme</name>
        <dbReference type="ChEBI" id="CHEBI:30413"/>
    </ligand>
    <ligandPart>
        <name>Fe</name>
        <dbReference type="ChEBI" id="CHEBI:18248"/>
    </ligandPart>
</feature>
<dbReference type="GO" id="GO:0020037">
    <property type="term" value="F:heme binding"/>
    <property type="evidence" value="ECO:0007669"/>
    <property type="project" value="InterPro"/>
</dbReference>
<dbReference type="PRINTS" id="PR00385">
    <property type="entry name" value="P450"/>
</dbReference>
<dbReference type="OrthoDB" id="1470350at2759"/>
<dbReference type="PRINTS" id="PR00463">
    <property type="entry name" value="EP450I"/>
</dbReference>
<dbReference type="Pfam" id="PF00067">
    <property type="entry name" value="p450"/>
    <property type="match status" value="1"/>
</dbReference>
<evidence type="ECO:0000256" key="1">
    <source>
        <dbReference type="ARBA" id="ARBA00001971"/>
    </source>
</evidence>
<evidence type="ECO:0000256" key="5">
    <source>
        <dbReference type="ARBA" id="ARBA00022723"/>
    </source>
</evidence>
<dbReference type="PANTHER" id="PTHR46300:SF7">
    <property type="entry name" value="P450, PUTATIVE (EUROFUNG)-RELATED"/>
    <property type="match status" value="1"/>
</dbReference>
<dbReference type="GO" id="GO:0005506">
    <property type="term" value="F:iron ion binding"/>
    <property type="evidence" value="ECO:0007669"/>
    <property type="project" value="InterPro"/>
</dbReference>
<dbReference type="InterPro" id="IPR036396">
    <property type="entry name" value="Cyt_P450_sf"/>
</dbReference>
<dbReference type="InterPro" id="IPR002401">
    <property type="entry name" value="Cyt_P450_E_grp-I"/>
</dbReference>
<evidence type="ECO:0000256" key="9">
    <source>
        <dbReference type="PIRSR" id="PIRSR602401-1"/>
    </source>
</evidence>
<dbReference type="CDD" id="cd11065">
    <property type="entry name" value="CYP64-like"/>
    <property type="match status" value="1"/>
</dbReference>
<comment type="cofactor">
    <cofactor evidence="1 9">
        <name>heme</name>
        <dbReference type="ChEBI" id="CHEBI:30413"/>
    </cofactor>
</comment>
<dbReference type="Proteomes" id="UP000807342">
    <property type="component" value="Unassembled WGS sequence"/>
</dbReference>
<dbReference type="SUPFAM" id="SSF48264">
    <property type="entry name" value="Cytochrome P450"/>
    <property type="match status" value="1"/>
</dbReference>
<keyword evidence="5 9" id="KW-0479">Metal-binding</keyword>
<gene>
    <name evidence="11" type="ORF">P691DRAFT_667041</name>
</gene>
<evidence type="ECO:0000313" key="12">
    <source>
        <dbReference type="Proteomes" id="UP000807342"/>
    </source>
</evidence>
<evidence type="ECO:0000256" key="7">
    <source>
        <dbReference type="ARBA" id="ARBA00023004"/>
    </source>
</evidence>
<keyword evidence="8 10" id="KW-0503">Monooxygenase</keyword>
<evidence type="ECO:0000313" key="11">
    <source>
        <dbReference type="EMBL" id="KAF9449659.1"/>
    </source>
</evidence>
<keyword evidence="12" id="KW-1185">Reference proteome</keyword>
<sequence>MALFSPRDLLFVSACLLTHFIYRYRRRTVLPLPPGLLRWPILGNALSIPATYGHRFYKALGTKLGSKIIYLEALGQSIIVLNDAQMAKDLLEKRSALYSSRPHLNMIMDVIGINHLFSVMPYGDEWRNHRRLFQQYFSPKYIGREQAKGLEFVRKGLLPNLYQSPQDFLEHVRSCIGGFATSITYGLPIRRSHDPTVEFSEKAFSILTEAATPGRFVVDIMPSLKHVPEWVPGASFKILAREWRAILLRVRDEPYQATLAAIEDGSAPESFVSESLARHSDRSDYELQALHTKQAATQLYGAGSETTVAAALTFVLAMLKYPEVQKKAQREIDSIVGQDRLPDFSDQQHLPYLSAVLKEVIRWNPIVPLGVPHRTTEEDVYNGYYIPRGSIIIANTFAMLQDEAIFPNPEDFNPDRFLKDGSINTEVPDPEVYATFGFGRRICPGAHIGLSTLYIVSVSMLSLFDISPEIDPNGNPIQVVPEFKPASITSDPLPFQCKITPREGRDVEVLLKEFMDTEVI</sequence>
<dbReference type="GO" id="GO:0004497">
    <property type="term" value="F:monooxygenase activity"/>
    <property type="evidence" value="ECO:0007669"/>
    <property type="project" value="UniProtKB-KW"/>
</dbReference>
<dbReference type="EMBL" id="MU151124">
    <property type="protein sequence ID" value="KAF9449659.1"/>
    <property type="molecule type" value="Genomic_DNA"/>
</dbReference>